<evidence type="ECO:0008006" key="5">
    <source>
        <dbReference type="Google" id="ProtNLM"/>
    </source>
</evidence>
<protein>
    <recommendedName>
        <fullName evidence="5">Cell surface protein</fullName>
    </recommendedName>
</protein>
<dbReference type="InterPro" id="IPR021476">
    <property type="entry name" value="Egh16-like"/>
</dbReference>
<feature type="region of interest" description="Disordered" evidence="1">
    <location>
        <begin position="97"/>
        <end position="123"/>
    </location>
</feature>
<evidence type="ECO:0000313" key="4">
    <source>
        <dbReference type="Proteomes" id="UP001140513"/>
    </source>
</evidence>
<evidence type="ECO:0000256" key="1">
    <source>
        <dbReference type="SAM" id="MobiDB-lite"/>
    </source>
</evidence>
<dbReference type="Proteomes" id="UP001140513">
    <property type="component" value="Unassembled WGS sequence"/>
</dbReference>
<feature type="chain" id="PRO_5040955261" description="Cell surface protein" evidence="2">
    <location>
        <begin position="18"/>
        <end position="314"/>
    </location>
</feature>
<keyword evidence="4" id="KW-1185">Reference proteome</keyword>
<organism evidence="3 4">
    <name type="scientific">Didymosphaeria variabile</name>
    <dbReference type="NCBI Taxonomy" id="1932322"/>
    <lineage>
        <taxon>Eukaryota</taxon>
        <taxon>Fungi</taxon>
        <taxon>Dikarya</taxon>
        <taxon>Ascomycota</taxon>
        <taxon>Pezizomycotina</taxon>
        <taxon>Dothideomycetes</taxon>
        <taxon>Pleosporomycetidae</taxon>
        <taxon>Pleosporales</taxon>
        <taxon>Massarineae</taxon>
        <taxon>Didymosphaeriaceae</taxon>
        <taxon>Didymosphaeria</taxon>
    </lineage>
</organism>
<sequence>MRYSIIFAASLASYASAHGVVVSMNGANGVTMPGLTVADGTPRDCSSNGCGSQADTAIIRDREISSGKTGPLGRTQGNGNVDASTMIAAFMGTAAGAAPPTNQGASGSTGVEDDLSGTAAAGGQKKRQLLGGLLGGGGGAGAAGGAGATGIAGLLGGGGNKAEGPPEARVAAAAGQGASSGMPTANADGTVDMTFRQINQDGAGPFTADVDGTSGGTDEAAFQPAQVTKDVPGLGVQGISLATSTEFDMQIQMPAGMTCDATVAGVNNVCVARVRNGAAAGPFGGSVAFTQDAATRKRAIAYRLKKRMEIGNIH</sequence>
<dbReference type="RefSeq" id="XP_056071876.1">
    <property type="nucleotide sequence ID" value="XM_056214609.1"/>
</dbReference>
<dbReference type="PANTHER" id="PTHR34618:SF1">
    <property type="entry name" value="SECRETED PROTEIN"/>
    <property type="match status" value="1"/>
</dbReference>
<dbReference type="GeneID" id="80909365"/>
<accession>A0A9W8XLG4</accession>
<feature type="signal peptide" evidence="2">
    <location>
        <begin position="1"/>
        <end position="17"/>
    </location>
</feature>
<dbReference type="AlphaFoldDB" id="A0A9W8XLG4"/>
<evidence type="ECO:0000313" key="3">
    <source>
        <dbReference type="EMBL" id="KAJ4354102.1"/>
    </source>
</evidence>
<evidence type="ECO:0000256" key="2">
    <source>
        <dbReference type="SAM" id="SignalP"/>
    </source>
</evidence>
<dbReference type="PANTHER" id="PTHR34618">
    <property type="entry name" value="SURFACE PROTEIN MAS1, PUTATIVE-RELATED"/>
    <property type="match status" value="1"/>
</dbReference>
<reference evidence="3" key="1">
    <citation type="submission" date="2022-10" db="EMBL/GenBank/DDBJ databases">
        <title>Tapping the CABI collections for fungal endophytes: first genome assemblies for Collariella, Neodidymelliopsis, Ascochyta clinopodiicola, Didymella pomorum, Didymosphaeria variabile, Neocosmospora piperis and Neocucurbitaria cava.</title>
        <authorList>
            <person name="Hill R."/>
        </authorList>
    </citation>
    <scope>NUCLEOTIDE SEQUENCE</scope>
    <source>
        <strain evidence="3">IMI 356815</strain>
    </source>
</reference>
<keyword evidence="2" id="KW-0732">Signal</keyword>
<gene>
    <name evidence="3" type="ORF">N0V89_005835</name>
</gene>
<name>A0A9W8XLG4_9PLEO</name>
<dbReference type="Pfam" id="PF11327">
    <property type="entry name" value="Egh16-like"/>
    <property type="match status" value="1"/>
</dbReference>
<dbReference type="OrthoDB" id="5310497at2759"/>
<dbReference type="EMBL" id="JAPEUX010000004">
    <property type="protein sequence ID" value="KAJ4354102.1"/>
    <property type="molecule type" value="Genomic_DNA"/>
</dbReference>
<comment type="caution">
    <text evidence="3">The sequence shown here is derived from an EMBL/GenBank/DDBJ whole genome shotgun (WGS) entry which is preliminary data.</text>
</comment>
<proteinExistence type="predicted"/>